<keyword evidence="2" id="KW-1185">Reference proteome</keyword>
<name>A0A9P6D3U7_9AGAR</name>
<evidence type="ECO:0000313" key="2">
    <source>
        <dbReference type="Proteomes" id="UP000807469"/>
    </source>
</evidence>
<dbReference type="Proteomes" id="UP000807469">
    <property type="component" value="Unassembled WGS sequence"/>
</dbReference>
<protein>
    <submittedName>
        <fullName evidence="1">Uncharacterized protein</fullName>
    </submittedName>
</protein>
<accession>A0A9P6D3U7</accession>
<comment type="caution">
    <text evidence="1">The sequence shown here is derived from an EMBL/GenBank/DDBJ whole genome shotgun (WGS) entry which is preliminary data.</text>
</comment>
<proteinExistence type="predicted"/>
<dbReference type="EMBL" id="MU155171">
    <property type="protein sequence ID" value="KAF9481988.1"/>
    <property type="molecule type" value="Genomic_DNA"/>
</dbReference>
<reference evidence="1" key="1">
    <citation type="submission" date="2020-11" db="EMBL/GenBank/DDBJ databases">
        <authorList>
            <consortium name="DOE Joint Genome Institute"/>
            <person name="Ahrendt S."/>
            <person name="Riley R."/>
            <person name="Andreopoulos W."/>
            <person name="Labutti K."/>
            <person name="Pangilinan J."/>
            <person name="Ruiz-Duenas F.J."/>
            <person name="Barrasa J.M."/>
            <person name="Sanchez-Garcia M."/>
            <person name="Camarero S."/>
            <person name="Miyauchi S."/>
            <person name="Serrano A."/>
            <person name="Linde D."/>
            <person name="Babiker R."/>
            <person name="Drula E."/>
            <person name="Ayuso-Fernandez I."/>
            <person name="Pacheco R."/>
            <person name="Padilla G."/>
            <person name="Ferreira P."/>
            <person name="Barriuso J."/>
            <person name="Kellner H."/>
            <person name="Castanera R."/>
            <person name="Alfaro M."/>
            <person name="Ramirez L."/>
            <person name="Pisabarro A.G."/>
            <person name="Kuo A."/>
            <person name="Tritt A."/>
            <person name="Lipzen A."/>
            <person name="He G."/>
            <person name="Yan M."/>
            <person name="Ng V."/>
            <person name="Cullen D."/>
            <person name="Martin F."/>
            <person name="Rosso M.-N."/>
            <person name="Henrissat B."/>
            <person name="Hibbett D."/>
            <person name="Martinez A.T."/>
            <person name="Grigoriev I.V."/>
        </authorList>
    </citation>
    <scope>NUCLEOTIDE SEQUENCE</scope>
    <source>
        <strain evidence="1">CIRM-BRFM 674</strain>
    </source>
</reference>
<dbReference type="AlphaFoldDB" id="A0A9P6D3U7"/>
<sequence length="108" mass="12261">MRGNPLHLAHPRPNWKRRSQFYATLRLMSIGNCPSTLLDATPGLWSSILLQLDRCLRIVLRSSMLRLPPPKRGTETLPKAHKLSSWPAHVALIFVRGCLRHCYPLSGL</sequence>
<gene>
    <name evidence="1" type="ORF">BDN70DRAFT_991478</name>
</gene>
<organism evidence="1 2">
    <name type="scientific">Pholiota conissans</name>
    <dbReference type="NCBI Taxonomy" id="109636"/>
    <lineage>
        <taxon>Eukaryota</taxon>
        <taxon>Fungi</taxon>
        <taxon>Dikarya</taxon>
        <taxon>Basidiomycota</taxon>
        <taxon>Agaricomycotina</taxon>
        <taxon>Agaricomycetes</taxon>
        <taxon>Agaricomycetidae</taxon>
        <taxon>Agaricales</taxon>
        <taxon>Agaricineae</taxon>
        <taxon>Strophariaceae</taxon>
        <taxon>Pholiota</taxon>
    </lineage>
</organism>
<evidence type="ECO:0000313" key="1">
    <source>
        <dbReference type="EMBL" id="KAF9481988.1"/>
    </source>
</evidence>